<evidence type="ECO:0000259" key="5">
    <source>
        <dbReference type="Pfam" id="PF04542"/>
    </source>
</evidence>
<evidence type="ECO:0000256" key="4">
    <source>
        <dbReference type="ARBA" id="ARBA00023163"/>
    </source>
</evidence>
<organism evidence="7 8">
    <name type="scientific">Nonomuraea dietziae</name>
    <dbReference type="NCBI Taxonomy" id="65515"/>
    <lineage>
        <taxon>Bacteria</taxon>
        <taxon>Bacillati</taxon>
        <taxon>Actinomycetota</taxon>
        <taxon>Actinomycetes</taxon>
        <taxon>Streptosporangiales</taxon>
        <taxon>Streptosporangiaceae</taxon>
        <taxon>Nonomuraea</taxon>
    </lineage>
</organism>
<proteinExistence type="inferred from homology"/>
<dbReference type="Pfam" id="PF08281">
    <property type="entry name" value="Sigma70_r4_2"/>
    <property type="match status" value="1"/>
</dbReference>
<dbReference type="NCBIfam" id="TIGR02937">
    <property type="entry name" value="sigma70-ECF"/>
    <property type="match status" value="1"/>
</dbReference>
<dbReference type="PANTHER" id="PTHR43133">
    <property type="entry name" value="RNA POLYMERASE ECF-TYPE SIGMA FACTO"/>
    <property type="match status" value="1"/>
</dbReference>
<dbReference type="EMBL" id="JACIBV010000001">
    <property type="protein sequence ID" value="MBB3725994.1"/>
    <property type="molecule type" value="Genomic_DNA"/>
</dbReference>
<accession>A0A7W5YQ72</accession>
<keyword evidence="2" id="KW-0805">Transcription regulation</keyword>
<dbReference type="Pfam" id="PF04542">
    <property type="entry name" value="Sigma70_r2"/>
    <property type="match status" value="1"/>
</dbReference>
<feature type="domain" description="RNA polymerase sigma factor 70 region 4 type 2" evidence="6">
    <location>
        <begin position="100"/>
        <end position="152"/>
    </location>
</feature>
<dbReference type="GO" id="GO:0003677">
    <property type="term" value="F:DNA binding"/>
    <property type="evidence" value="ECO:0007669"/>
    <property type="project" value="InterPro"/>
</dbReference>
<dbReference type="RefSeq" id="WP_183645505.1">
    <property type="nucleotide sequence ID" value="NZ_BAAAXX010000074.1"/>
</dbReference>
<keyword evidence="4" id="KW-0804">Transcription</keyword>
<evidence type="ECO:0000313" key="7">
    <source>
        <dbReference type="EMBL" id="MBB3725994.1"/>
    </source>
</evidence>
<sequence length="159" mass="17877">MEEFSESYRAHAASVRAYLRRLVPVQDLDDVLQVVFTEAWRSRQRFDPDRSMRAWLLGIAHKRGVDHLRARAAPTVSLDVVGDPPGHDGRIDDQALADRDQLRRALAELPAPQRQAIELAYYGDLSQREIAERLHVPLGTVKARTARGLHRLSALLAAA</sequence>
<dbReference type="SUPFAM" id="SSF88659">
    <property type="entry name" value="Sigma3 and sigma4 domains of RNA polymerase sigma factors"/>
    <property type="match status" value="1"/>
</dbReference>
<dbReference type="InterPro" id="IPR014284">
    <property type="entry name" value="RNA_pol_sigma-70_dom"/>
</dbReference>
<comment type="caution">
    <text evidence="7">The sequence shown here is derived from an EMBL/GenBank/DDBJ whole genome shotgun (WGS) entry which is preliminary data.</text>
</comment>
<dbReference type="InterPro" id="IPR039425">
    <property type="entry name" value="RNA_pol_sigma-70-like"/>
</dbReference>
<dbReference type="AlphaFoldDB" id="A0A7W5YQ72"/>
<protein>
    <submittedName>
        <fullName evidence="7">RNA polymerase sigma-70 factor (ECF subfamily)</fullName>
    </submittedName>
</protein>
<comment type="similarity">
    <text evidence="1">Belongs to the sigma-70 factor family. ECF subfamily.</text>
</comment>
<dbReference type="CDD" id="cd06171">
    <property type="entry name" value="Sigma70_r4"/>
    <property type="match status" value="1"/>
</dbReference>
<dbReference type="GO" id="GO:0016987">
    <property type="term" value="F:sigma factor activity"/>
    <property type="evidence" value="ECO:0007669"/>
    <property type="project" value="UniProtKB-KW"/>
</dbReference>
<dbReference type="SUPFAM" id="SSF88946">
    <property type="entry name" value="Sigma2 domain of RNA polymerase sigma factors"/>
    <property type="match status" value="1"/>
</dbReference>
<evidence type="ECO:0000256" key="3">
    <source>
        <dbReference type="ARBA" id="ARBA00023082"/>
    </source>
</evidence>
<reference evidence="7 8" key="1">
    <citation type="submission" date="2020-08" db="EMBL/GenBank/DDBJ databases">
        <title>Sequencing the genomes of 1000 actinobacteria strains.</title>
        <authorList>
            <person name="Klenk H.-P."/>
        </authorList>
    </citation>
    <scope>NUCLEOTIDE SEQUENCE [LARGE SCALE GENOMIC DNA]</scope>
    <source>
        <strain evidence="7 8">DSM 44320</strain>
    </source>
</reference>
<keyword evidence="8" id="KW-1185">Reference proteome</keyword>
<gene>
    <name evidence="7" type="ORF">FHR33_001854</name>
</gene>
<evidence type="ECO:0000256" key="1">
    <source>
        <dbReference type="ARBA" id="ARBA00010641"/>
    </source>
</evidence>
<dbReference type="InterPro" id="IPR007627">
    <property type="entry name" value="RNA_pol_sigma70_r2"/>
</dbReference>
<dbReference type="Proteomes" id="UP000579945">
    <property type="component" value="Unassembled WGS sequence"/>
</dbReference>
<dbReference type="InterPro" id="IPR036388">
    <property type="entry name" value="WH-like_DNA-bd_sf"/>
</dbReference>
<dbReference type="InterPro" id="IPR013325">
    <property type="entry name" value="RNA_pol_sigma_r2"/>
</dbReference>
<dbReference type="Gene3D" id="1.10.10.10">
    <property type="entry name" value="Winged helix-like DNA-binding domain superfamily/Winged helix DNA-binding domain"/>
    <property type="match status" value="1"/>
</dbReference>
<evidence type="ECO:0000256" key="2">
    <source>
        <dbReference type="ARBA" id="ARBA00023015"/>
    </source>
</evidence>
<dbReference type="InterPro" id="IPR013324">
    <property type="entry name" value="RNA_pol_sigma_r3/r4-like"/>
</dbReference>
<evidence type="ECO:0000313" key="8">
    <source>
        <dbReference type="Proteomes" id="UP000579945"/>
    </source>
</evidence>
<dbReference type="GeneID" id="95388383"/>
<keyword evidence="3" id="KW-0731">Sigma factor</keyword>
<feature type="domain" description="RNA polymerase sigma-70 region 2" evidence="5">
    <location>
        <begin position="8"/>
        <end position="72"/>
    </location>
</feature>
<name>A0A7W5YQ72_9ACTN</name>
<dbReference type="Gene3D" id="1.10.1740.10">
    <property type="match status" value="1"/>
</dbReference>
<dbReference type="PANTHER" id="PTHR43133:SF62">
    <property type="entry name" value="RNA POLYMERASE SIGMA FACTOR SIGZ"/>
    <property type="match status" value="1"/>
</dbReference>
<evidence type="ECO:0000259" key="6">
    <source>
        <dbReference type="Pfam" id="PF08281"/>
    </source>
</evidence>
<dbReference type="GO" id="GO:0006352">
    <property type="term" value="P:DNA-templated transcription initiation"/>
    <property type="evidence" value="ECO:0007669"/>
    <property type="project" value="InterPro"/>
</dbReference>
<dbReference type="InterPro" id="IPR013249">
    <property type="entry name" value="RNA_pol_sigma70_r4_t2"/>
</dbReference>